<keyword evidence="1" id="KW-1133">Transmembrane helix</keyword>
<evidence type="ECO:0000313" key="3">
    <source>
        <dbReference type="Proteomes" id="UP000198984"/>
    </source>
</evidence>
<feature type="transmembrane region" description="Helical" evidence="1">
    <location>
        <begin position="132"/>
        <end position="150"/>
    </location>
</feature>
<protein>
    <recommendedName>
        <fullName evidence="4">O-antigen ligase like membrane protein</fullName>
    </recommendedName>
</protein>
<feature type="transmembrane region" description="Helical" evidence="1">
    <location>
        <begin position="12"/>
        <end position="34"/>
    </location>
</feature>
<dbReference type="AlphaFoldDB" id="A0A1H7YA56"/>
<dbReference type="STRING" id="573321.SAMN04488505_104352"/>
<proteinExistence type="predicted"/>
<evidence type="ECO:0000256" key="1">
    <source>
        <dbReference type="SAM" id="Phobius"/>
    </source>
</evidence>
<evidence type="ECO:0008006" key="4">
    <source>
        <dbReference type="Google" id="ProtNLM"/>
    </source>
</evidence>
<keyword evidence="1" id="KW-0812">Transmembrane</keyword>
<organism evidence="2 3">
    <name type="scientific">Chitinophaga rupis</name>
    <dbReference type="NCBI Taxonomy" id="573321"/>
    <lineage>
        <taxon>Bacteria</taxon>
        <taxon>Pseudomonadati</taxon>
        <taxon>Bacteroidota</taxon>
        <taxon>Chitinophagia</taxon>
        <taxon>Chitinophagales</taxon>
        <taxon>Chitinophagaceae</taxon>
        <taxon>Chitinophaga</taxon>
    </lineage>
</organism>
<sequence>MQGIYSRLQSSSFFVECFRETMPLVIAAVLLYLYYKQRISIIDTLLYAFASEAYTILAIGPTFTATFFVSTFIFIEQAHRLFTGGQHIRREYLLLLLLPLLSHITVFLITQLYKDPFNYPGGRYYAFYTKPLYFYIKTYLPLFAIGSRIVQERTPLSWDAFRETMKRITKISLCIAGIQIFIQLTFQNVALSEILGLQSRYLAEQISGPLGLRVQAWFGEPKVFSAFLSLAIPILLKDKEYKVAGAAFVVGILTASQTFYINLLVAGVVFVIFGRLNGVRLKVLCTLGLIIGIFMMVAASKDYLLKHYMANRNDPVYKALFERSAYRYDNEIWQKNNIVLGMPLQRDMELPVVDFLRDEPYLLLSGYGAGNSTFIPPSYFFGQPLYEFRVAGVGGHNLNMRWFFILAEFGGVALIFFFLVLTRVGSGVLLFQRSYFAFVAVCFFFSQIDLIMIIVAMLSAYGTAPAQEPLYEKDIRLAWGR</sequence>
<accession>A0A1H7YA56</accession>
<reference evidence="2 3" key="1">
    <citation type="submission" date="2016-10" db="EMBL/GenBank/DDBJ databases">
        <authorList>
            <person name="de Groot N.N."/>
        </authorList>
    </citation>
    <scope>NUCLEOTIDE SEQUENCE [LARGE SCALE GENOMIC DNA]</scope>
    <source>
        <strain evidence="2 3">DSM 21039</strain>
    </source>
</reference>
<feature type="transmembrane region" description="Helical" evidence="1">
    <location>
        <begin position="434"/>
        <end position="461"/>
    </location>
</feature>
<gene>
    <name evidence="2" type="ORF">SAMN04488505_104352</name>
</gene>
<feature type="transmembrane region" description="Helical" evidence="1">
    <location>
        <begin position="54"/>
        <end position="74"/>
    </location>
</feature>
<keyword evidence="1" id="KW-0472">Membrane</keyword>
<feature type="transmembrane region" description="Helical" evidence="1">
    <location>
        <begin position="248"/>
        <end position="273"/>
    </location>
</feature>
<dbReference type="EMBL" id="FOBB01000004">
    <property type="protein sequence ID" value="SEM42207.1"/>
    <property type="molecule type" value="Genomic_DNA"/>
</dbReference>
<feature type="transmembrane region" description="Helical" evidence="1">
    <location>
        <begin position="171"/>
        <end position="196"/>
    </location>
</feature>
<feature type="transmembrane region" description="Helical" evidence="1">
    <location>
        <begin position="402"/>
        <end position="422"/>
    </location>
</feature>
<evidence type="ECO:0000313" key="2">
    <source>
        <dbReference type="EMBL" id="SEM42207.1"/>
    </source>
</evidence>
<feature type="transmembrane region" description="Helical" evidence="1">
    <location>
        <begin position="279"/>
        <end position="299"/>
    </location>
</feature>
<feature type="transmembrane region" description="Helical" evidence="1">
    <location>
        <begin position="94"/>
        <end position="112"/>
    </location>
</feature>
<name>A0A1H7YA56_9BACT</name>
<keyword evidence="3" id="KW-1185">Reference proteome</keyword>
<dbReference type="Proteomes" id="UP000198984">
    <property type="component" value="Unassembled WGS sequence"/>
</dbReference>